<dbReference type="Pfam" id="PF13468">
    <property type="entry name" value="Glyoxalase_3"/>
    <property type="match status" value="1"/>
</dbReference>
<dbReference type="Gene3D" id="3.10.180.10">
    <property type="entry name" value="2,3-Dihydroxybiphenyl 1,2-Dioxygenase, domain 1"/>
    <property type="match status" value="2"/>
</dbReference>
<name>A0A418VGU1_RHOPL</name>
<keyword evidence="1" id="KW-0479">Metal-binding</keyword>
<dbReference type="Proteomes" id="UP000285523">
    <property type="component" value="Unassembled WGS sequence"/>
</dbReference>
<feature type="domain" description="VOC" evidence="2">
    <location>
        <begin position="21"/>
        <end position="151"/>
    </location>
</feature>
<accession>A0A418VGU1</accession>
<protein>
    <submittedName>
        <fullName evidence="3">Glyoxalase</fullName>
    </submittedName>
</protein>
<dbReference type="SUPFAM" id="SSF54593">
    <property type="entry name" value="Glyoxalase/Bleomycin resistance protein/Dihydroxybiphenyl dioxygenase"/>
    <property type="match status" value="1"/>
</dbReference>
<dbReference type="InterPro" id="IPR037523">
    <property type="entry name" value="VOC_core"/>
</dbReference>
<dbReference type="GO" id="GO:0004493">
    <property type="term" value="F:methylmalonyl-CoA epimerase activity"/>
    <property type="evidence" value="ECO:0007669"/>
    <property type="project" value="TreeGrafter"/>
</dbReference>
<dbReference type="InterPro" id="IPR029068">
    <property type="entry name" value="Glyas_Bleomycin-R_OHBP_Dase"/>
</dbReference>
<dbReference type="GO" id="GO:0046491">
    <property type="term" value="P:L-methylmalonyl-CoA metabolic process"/>
    <property type="evidence" value="ECO:0007669"/>
    <property type="project" value="TreeGrafter"/>
</dbReference>
<evidence type="ECO:0000259" key="2">
    <source>
        <dbReference type="PROSITE" id="PS51819"/>
    </source>
</evidence>
<dbReference type="Pfam" id="PF13669">
    <property type="entry name" value="Glyoxalase_4"/>
    <property type="match status" value="1"/>
</dbReference>
<dbReference type="PROSITE" id="PS51819">
    <property type="entry name" value="VOC"/>
    <property type="match status" value="2"/>
</dbReference>
<evidence type="ECO:0000256" key="1">
    <source>
        <dbReference type="ARBA" id="ARBA00022723"/>
    </source>
</evidence>
<dbReference type="EMBL" id="QYYD01000008">
    <property type="protein sequence ID" value="RJF75357.1"/>
    <property type="molecule type" value="Genomic_DNA"/>
</dbReference>
<dbReference type="OrthoDB" id="4373689at2"/>
<dbReference type="AlphaFoldDB" id="A0A418VGU1"/>
<dbReference type="InterPro" id="IPR051785">
    <property type="entry name" value="MMCE/EMCE_epimerase"/>
</dbReference>
<dbReference type="PANTHER" id="PTHR43048:SF3">
    <property type="entry name" value="METHYLMALONYL-COA EPIMERASE, MITOCHONDRIAL"/>
    <property type="match status" value="1"/>
</dbReference>
<dbReference type="PANTHER" id="PTHR43048">
    <property type="entry name" value="METHYLMALONYL-COA EPIMERASE"/>
    <property type="match status" value="1"/>
</dbReference>
<dbReference type="CDD" id="cd06587">
    <property type="entry name" value="VOC"/>
    <property type="match status" value="2"/>
</dbReference>
<feature type="domain" description="VOC" evidence="2">
    <location>
        <begin position="174"/>
        <end position="293"/>
    </location>
</feature>
<evidence type="ECO:0000313" key="4">
    <source>
        <dbReference type="Proteomes" id="UP000285523"/>
    </source>
</evidence>
<proteinExistence type="predicted"/>
<reference evidence="3 4" key="1">
    <citation type="submission" date="2018-09" db="EMBL/GenBank/DDBJ databases">
        <title>Draft genome sequence of Rhodopseudomonas palustris 2.1.18.</title>
        <authorList>
            <person name="Robertson S.L."/>
            <person name="Meyer T.E."/>
            <person name="Kyndt J.A."/>
        </authorList>
    </citation>
    <scope>NUCLEOTIDE SEQUENCE [LARGE SCALE GENOMIC DNA]</scope>
    <source>
        <strain evidence="3 4">2.1.18</strain>
    </source>
</reference>
<sequence length="295" mass="32212">MDVGRHVTDQRSPELGPAITAIDHLVVLVSDLPAAVTAYQTLLGRMPAWHGSDDGAESVLFTLDNMSLELMAPAGSGDTAERIRNAVKLQGEGFASLCFRVSDAARMYRRLDRLGLQPDPVAEVERHDKQSGAALKWRRTRAATALTRGVRLFFLELAAERPRSGAVAAAPIKAMDHLVISTADPERAAALYGARLGLDMVLDRLHHEWGRLMCFRCGDHTLEVVHRPVAGSDAEHDKLWGISWRVDDLDAARARLVQAGVTVTEPRAGRKPGTRVATVRSGSCHIPTLLVQMLR</sequence>
<dbReference type="GO" id="GO:0046872">
    <property type="term" value="F:metal ion binding"/>
    <property type="evidence" value="ECO:0007669"/>
    <property type="project" value="UniProtKB-KW"/>
</dbReference>
<organism evidence="3 4">
    <name type="scientific">Rhodopseudomonas palustris</name>
    <dbReference type="NCBI Taxonomy" id="1076"/>
    <lineage>
        <taxon>Bacteria</taxon>
        <taxon>Pseudomonadati</taxon>
        <taxon>Pseudomonadota</taxon>
        <taxon>Alphaproteobacteria</taxon>
        <taxon>Hyphomicrobiales</taxon>
        <taxon>Nitrobacteraceae</taxon>
        <taxon>Rhodopseudomonas</taxon>
    </lineage>
</organism>
<dbReference type="InterPro" id="IPR025870">
    <property type="entry name" value="Glyoxalase-like_dom"/>
</dbReference>
<evidence type="ECO:0000313" key="3">
    <source>
        <dbReference type="EMBL" id="RJF75357.1"/>
    </source>
</evidence>
<comment type="caution">
    <text evidence="3">The sequence shown here is derived from an EMBL/GenBank/DDBJ whole genome shotgun (WGS) entry which is preliminary data.</text>
</comment>
<gene>
    <name evidence="3" type="ORF">D4Q52_09225</name>
</gene>
<dbReference type="RefSeq" id="WP_119856260.1">
    <property type="nucleotide sequence ID" value="NZ_QYYD01000008.1"/>
</dbReference>